<dbReference type="PANTHER" id="PTHR10353:SF36">
    <property type="entry name" value="LP05116P"/>
    <property type="match status" value="1"/>
</dbReference>
<dbReference type="SUPFAM" id="SSF51445">
    <property type="entry name" value="(Trans)glycosidases"/>
    <property type="match status" value="1"/>
</dbReference>
<sequence>MSNAATLRPHAPCHCGGPDAISRPVADTGVAVSHRFTRRHLVGGAGALAAGLAISPAEAQQSATAQSNGNARAFPKDFVWGTATSSYQIEGAVDVDGRGRSIWDTYTRLPDKIRDRSNGDRAVEHFQRYKEDVALMKELGTTAYRFSIAWPRVFPDGTGAPNPKGLDFYNRLIDELLANGITPYATLYHWDMPQALQDRFGGWASRETAKAFGDYAGHVAKHITDRVKNVFTINECATFVDFGYGIAPIEMAPGIKSTQKELNQIRHHVALGHGLAVQAVRAHGHAGTEVGVAENLASCIPVIETPEHIRASEIATREMNGGYLTVIMEGRYTDAFLAYAGANAPVFTDEDLKIIGSPIDFLGLNIYMPQHYVAAPADAAGFALVPTPASFPRMDSDWLRVGPEAMYWAPRNVAKLWNVKKIFITENGASAADKPAPDGRIFDLDRIMYLRAYLGQLQRATSEGVPVQGYFHWSLMDNFEWIDGYEKRFGLFHVDFNTQKRTPKLSAEFYRKLIAGNALV</sequence>
<organism evidence="10 11">
    <name type="scientific">Tardiphaga alba</name>
    <dbReference type="NCBI Taxonomy" id="340268"/>
    <lineage>
        <taxon>Bacteria</taxon>
        <taxon>Pseudomonadati</taxon>
        <taxon>Pseudomonadota</taxon>
        <taxon>Alphaproteobacteria</taxon>
        <taxon>Hyphomicrobiales</taxon>
        <taxon>Nitrobacteraceae</taxon>
        <taxon>Tardiphaga</taxon>
    </lineage>
</organism>
<evidence type="ECO:0000313" key="10">
    <source>
        <dbReference type="EMBL" id="QUS40525.1"/>
    </source>
</evidence>
<dbReference type="Gene3D" id="3.20.20.80">
    <property type="entry name" value="Glycosidases"/>
    <property type="match status" value="1"/>
</dbReference>
<keyword evidence="7 9" id="KW-0326">Glycosidase</keyword>
<gene>
    <name evidence="10" type="ORF">RPMA_18065</name>
</gene>
<dbReference type="EMBL" id="CP036498">
    <property type="protein sequence ID" value="QUS40525.1"/>
    <property type="molecule type" value="Genomic_DNA"/>
</dbReference>
<dbReference type="InterPro" id="IPR017736">
    <property type="entry name" value="Glyco_hydro_1_beta-glucosidase"/>
</dbReference>
<evidence type="ECO:0000256" key="5">
    <source>
        <dbReference type="ARBA" id="ARBA00023001"/>
    </source>
</evidence>
<evidence type="ECO:0000256" key="1">
    <source>
        <dbReference type="ARBA" id="ARBA00000448"/>
    </source>
</evidence>
<evidence type="ECO:0000256" key="9">
    <source>
        <dbReference type="RuleBase" id="RU361175"/>
    </source>
</evidence>
<evidence type="ECO:0000256" key="6">
    <source>
        <dbReference type="ARBA" id="ARBA00023277"/>
    </source>
</evidence>
<evidence type="ECO:0000256" key="2">
    <source>
        <dbReference type="ARBA" id="ARBA00010838"/>
    </source>
</evidence>
<dbReference type="GO" id="GO:0004565">
    <property type="term" value="F:beta-galactosidase activity"/>
    <property type="evidence" value="ECO:0007669"/>
    <property type="project" value="UniProtKB-EC"/>
</dbReference>
<dbReference type="InterPro" id="IPR006311">
    <property type="entry name" value="TAT_signal"/>
</dbReference>
<dbReference type="NCBIfam" id="TIGR03356">
    <property type="entry name" value="BGL"/>
    <property type="match status" value="1"/>
</dbReference>
<comment type="catalytic activity">
    <reaction evidence="1 9">
        <text>Hydrolysis of terminal, non-reducing beta-D-glucosyl residues with release of beta-D-glucose.</text>
        <dbReference type="EC" id="3.2.1.21"/>
    </reaction>
</comment>
<keyword evidence="4 9" id="KW-0378">Hydrolase</keyword>
<dbReference type="Pfam" id="PF00232">
    <property type="entry name" value="Glyco_hydro_1"/>
    <property type="match status" value="1"/>
</dbReference>
<dbReference type="PRINTS" id="PR00131">
    <property type="entry name" value="GLHYDRLASE1"/>
</dbReference>
<evidence type="ECO:0000256" key="8">
    <source>
        <dbReference type="ARBA" id="ARBA00023326"/>
    </source>
</evidence>
<dbReference type="PROSITE" id="PS00653">
    <property type="entry name" value="GLYCOSYL_HYDROL_F1_2"/>
    <property type="match status" value="1"/>
</dbReference>
<accession>A0ABX8ADR9</accession>
<proteinExistence type="inferred from homology"/>
<keyword evidence="6" id="KW-0119">Carbohydrate metabolism</keyword>
<comment type="similarity">
    <text evidence="2 9">Belongs to the glycosyl hydrolase 1 family.</text>
</comment>
<dbReference type="PANTHER" id="PTHR10353">
    <property type="entry name" value="GLYCOSYL HYDROLASE"/>
    <property type="match status" value="1"/>
</dbReference>
<evidence type="ECO:0000313" key="11">
    <source>
        <dbReference type="Proteomes" id="UP000682843"/>
    </source>
</evidence>
<dbReference type="InterPro" id="IPR017853">
    <property type="entry name" value="GH"/>
</dbReference>
<dbReference type="InterPro" id="IPR033132">
    <property type="entry name" value="GH_1_N_CS"/>
</dbReference>
<keyword evidence="8" id="KW-0624">Polysaccharide degradation</keyword>
<protein>
    <recommendedName>
        <fullName evidence="3 9">Beta-glucosidase</fullName>
        <ecNumber evidence="3 9">3.2.1.21</ecNumber>
    </recommendedName>
</protein>
<dbReference type="Proteomes" id="UP000682843">
    <property type="component" value="Chromosome"/>
</dbReference>
<dbReference type="PROSITE" id="PS51318">
    <property type="entry name" value="TAT"/>
    <property type="match status" value="1"/>
</dbReference>
<evidence type="ECO:0000256" key="3">
    <source>
        <dbReference type="ARBA" id="ARBA00012744"/>
    </source>
</evidence>
<keyword evidence="11" id="KW-1185">Reference proteome</keyword>
<name>A0ABX8ADR9_9BRAD</name>
<keyword evidence="5" id="KW-0136">Cellulose degradation</keyword>
<reference evidence="10 11" key="1">
    <citation type="submission" date="2019-02" db="EMBL/GenBank/DDBJ databases">
        <title>Emended description of the genus Rhodopseudomonas and description of Rhodopseudomonas albus sp. nov., a non-phototrophic, heavy-metal-tolerant bacterium isolated from garden soil.</title>
        <authorList>
            <person name="Bao Z."/>
            <person name="Cao W.W."/>
            <person name="Sato Y."/>
            <person name="Nishizawa T."/>
            <person name="Zhao J."/>
            <person name="Guo Y."/>
            <person name="Ohta H."/>
        </authorList>
    </citation>
    <scope>NUCLEOTIDE SEQUENCE [LARGE SCALE GENOMIC DNA]</scope>
    <source>
        <strain evidence="10 11">SK50-23</strain>
    </source>
</reference>
<evidence type="ECO:0000256" key="7">
    <source>
        <dbReference type="ARBA" id="ARBA00023295"/>
    </source>
</evidence>
<evidence type="ECO:0000256" key="4">
    <source>
        <dbReference type="ARBA" id="ARBA00022801"/>
    </source>
</evidence>
<dbReference type="InterPro" id="IPR001360">
    <property type="entry name" value="Glyco_hydro_1"/>
</dbReference>
<dbReference type="EC" id="3.2.1.21" evidence="3 9"/>